<dbReference type="Pfam" id="PF06580">
    <property type="entry name" value="His_kinase"/>
    <property type="match status" value="1"/>
</dbReference>
<keyword evidence="9" id="KW-0067">ATP-binding</keyword>
<dbReference type="InterPro" id="IPR003660">
    <property type="entry name" value="HAMP_dom"/>
</dbReference>
<comment type="catalytic activity">
    <reaction evidence="1">
        <text>ATP + protein L-histidine = ADP + protein N-phospho-L-histidine.</text>
        <dbReference type="EC" id="2.7.13.3"/>
    </reaction>
</comment>
<dbReference type="SUPFAM" id="SSF55874">
    <property type="entry name" value="ATPase domain of HSP90 chaperone/DNA topoisomerase II/histidine kinase"/>
    <property type="match status" value="1"/>
</dbReference>
<dbReference type="SMART" id="SM00304">
    <property type="entry name" value="HAMP"/>
    <property type="match status" value="1"/>
</dbReference>
<dbReference type="RefSeq" id="WP_233452143.1">
    <property type="nucleotide sequence ID" value="NZ_CADEPK010000032.1"/>
</dbReference>
<protein>
    <recommendedName>
        <fullName evidence="3">histidine kinase</fullName>
        <ecNumber evidence="3">2.7.13.3</ecNumber>
    </recommendedName>
</protein>
<dbReference type="Gene3D" id="6.10.340.10">
    <property type="match status" value="1"/>
</dbReference>
<evidence type="ECO:0000256" key="13">
    <source>
        <dbReference type="SAM" id="Phobius"/>
    </source>
</evidence>
<feature type="transmembrane region" description="Helical" evidence="13">
    <location>
        <begin position="302"/>
        <end position="321"/>
    </location>
</feature>
<keyword evidence="7" id="KW-0547">Nucleotide-binding</keyword>
<dbReference type="InterPro" id="IPR010559">
    <property type="entry name" value="Sig_transdc_His_kin_internal"/>
</dbReference>
<name>A0ABT9YXC3_9BACI</name>
<dbReference type="PANTHER" id="PTHR34220">
    <property type="entry name" value="SENSOR HISTIDINE KINASE YPDA"/>
    <property type="match status" value="1"/>
</dbReference>
<organism evidence="16 17">
    <name type="scientific">Metabacillus niabensis</name>
    <dbReference type="NCBI Taxonomy" id="324854"/>
    <lineage>
        <taxon>Bacteria</taxon>
        <taxon>Bacillati</taxon>
        <taxon>Bacillota</taxon>
        <taxon>Bacilli</taxon>
        <taxon>Bacillales</taxon>
        <taxon>Bacillaceae</taxon>
        <taxon>Metabacillus</taxon>
    </lineage>
</organism>
<evidence type="ECO:0000313" key="17">
    <source>
        <dbReference type="Proteomes" id="UP001232245"/>
    </source>
</evidence>
<feature type="domain" description="HAMP" evidence="15">
    <location>
        <begin position="323"/>
        <end position="375"/>
    </location>
</feature>
<reference evidence="16 17" key="1">
    <citation type="submission" date="2023-07" db="EMBL/GenBank/DDBJ databases">
        <title>Genomic Encyclopedia of Type Strains, Phase IV (KMG-IV): sequencing the most valuable type-strain genomes for metagenomic binning, comparative biology and taxonomic classification.</title>
        <authorList>
            <person name="Goeker M."/>
        </authorList>
    </citation>
    <scope>NUCLEOTIDE SEQUENCE [LARGE SCALE GENOMIC DNA]</scope>
    <source>
        <strain evidence="16 17">DSM 17723</strain>
    </source>
</reference>
<evidence type="ECO:0000256" key="9">
    <source>
        <dbReference type="ARBA" id="ARBA00022840"/>
    </source>
</evidence>
<dbReference type="PROSITE" id="PS50109">
    <property type="entry name" value="HIS_KIN"/>
    <property type="match status" value="1"/>
</dbReference>
<keyword evidence="6 16" id="KW-0808">Transferase</keyword>
<keyword evidence="4" id="KW-1003">Cell membrane</keyword>
<dbReference type="GO" id="GO:0004673">
    <property type="term" value="F:protein histidine kinase activity"/>
    <property type="evidence" value="ECO:0007669"/>
    <property type="project" value="UniProtKB-EC"/>
</dbReference>
<evidence type="ECO:0000256" key="11">
    <source>
        <dbReference type="ARBA" id="ARBA00023136"/>
    </source>
</evidence>
<dbReference type="Proteomes" id="UP001232245">
    <property type="component" value="Unassembled WGS sequence"/>
</dbReference>
<evidence type="ECO:0000259" key="15">
    <source>
        <dbReference type="PROSITE" id="PS50885"/>
    </source>
</evidence>
<dbReference type="InterPro" id="IPR050640">
    <property type="entry name" value="Bact_2-comp_sensor_kinase"/>
</dbReference>
<feature type="coiled-coil region" evidence="12">
    <location>
        <begin position="356"/>
        <end position="390"/>
    </location>
</feature>
<evidence type="ECO:0000256" key="8">
    <source>
        <dbReference type="ARBA" id="ARBA00022777"/>
    </source>
</evidence>
<keyword evidence="12" id="KW-0175">Coiled coil</keyword>
<evidence type="ECO:0000256" key="3">
    <source>
        <dbReference type="ARBA" id="ARBA00012438"/>
    </source>
</evidence>
<keyword evidence="5" id="KW-0597">Phosphoprotein</keyword>
<comment type="caution">
    <text evidence="16">The sequence shown here is derived from an EMBL/GenBank/DDBJ whole genome shotgun (WGS) entry which is preliminary data.</text>
</comment>
<evidence type="ECO:0000256" key="4">
    <source>
        <dbReference type="ARBA" id="ARBA00022475"/>
    </source>
</evidence>
<dbReference type="CDD" id="cd06225">
    <property type="entry name" value="HAMP"/>
    <property type="match status" value="1"/>
</dbReference>
<evidence type="ECO:0000256" key="7">
    <source>
        <dbReference type="ARBA" id="ARBA00022741"/>
    </source>
</evidence>
<keyword evidence="11 13" id="KW-0472">Membrane</keyword>
<evidence type="ECO:0000256" key="10">
    <source>
        <dbReference type="ARBA" id="ARBA00023012"/>
    </source>
</evidence>
<dbReference type="PANTHER" id="PTHR34220:SF7">
    <property type="entry name" value="SENSOR HISTIDINE KINASE YPDA"/>
    <property type="match status" value="1"/>
</dbReference>
<keyword evidence="10" id="KW-0902">Two-component regulatory system</keyword>
<dbReference type="InterPro" id="IPR036890">
    <property type="entry name" value="HATPase_C_sf"/>
</dbReference>
<dbReference type="SUPFAM" id="SSF158472">
    <property type="entry name" value="HAMP domain-like"/>
    <property type="match status" value="1"/>
</dbReference>
<evidence type="ECO:0000256" key="5">
    <source>
        <dbReference type="ARBA" id="ARBA00022553"/>
    </source>
</evidence>
<evidence type="ECO:0000256" key="2">
    <source>
        <dbReference type="ARBA" id="ARBA00004651"/>
    </source>
</evidence>
<evidence type="ECO:0000256" key="12">
    <source>
        <dbReference type="SAM" id="Coils"/>
    </source>
</evidence>
<dbReference type="Gene3D" id="3.30.565.10">
    <property type="entry name" value="Histidine kinase-like ATPase, C-terminal domain"/>
    <property type="match status" value="1"/>
</dbReference>
<keyword evidence="13" id="KW-1133">Transmembrane helix</keyword>
<dbReference type="PROSITE" id="PS50885">
    <property type="entry name" value="HAMP"/>
    <property type="match status" value="1"/>
</dbReference>
<evidence type="ECO:0000259" key="14">
    <source>
        <dbReference type="PROSITE" id="PS50109"/>
    </source>
</evidence>
<dbReference type="InterPro" id="IPR005467">
    <property type="entry name" value="His_kinase_dom"/>
</dbReference>
<evidence type="ECO:0000256" key="6">
    <source>
        <dbReference type="ARBA" id="ARBA00022679"/>
    </source>
</evidence>
<sequence>MVYIKLYKVKEKLNDIKLRNKLILSFIVVVFIPVIIVGGFLTNELRKLALVDAEQEAVANMERVKQRTLEVLKVPVYISNNLLYDQRLGQIVNTDYEDLYDVVLSYRDYNIFQSYRSIYKNEIRNIKFYTENETLLNNWQIVPVDENVENSDWYRNAKNGKGLIRWDYIEDDTSNGNKYLSLVRKIDFVEYEKSGVLVIQLNTKMFNLILSQESQPTMIVDDDNNIISSNQKDFIGNKLQNIIDSQEILAGKTGTFQGMTQDVSTHILVDSIQLDSSVNHVRIISLIADKEIGRNANMFGKMGLIVVTISVCIALLLIYYISKLLSNRLIRLSSQIGQVGNGNFNTHILIDGKDEIGQLSKQLDRMVKNIKQLLNEVYESNRQKTLLERKQSEIKFKMLASQMNPHFVFNALESIRMKAHIRGEQEIARAVKLLGKLIRNSIEVGSRNVNLISEIEVVRSYLEIQKFRHGDRLNYFIEIDPQTKQFPIPPLIIQPLVENAVIHGVEKNESGGSVYVKTLLCEKGLLVEVTDNGIGISEERQQEIFKALNEQEEKEGMRIGLRNIHQRLQLSYGKDAGLNIESKKHVGTKIYFIIPTFRRS</sequence>
<dbReference type="SMART" id="SM00387">
    <property type="entry name" value="HATPase_c"/>
    <property type="match status" value="1"/>
</dbReference>
<keyword evidence="13" id="KW-0812">Transmembrane</keyword>
<dbReference type="InterPro" id="IPR003594">
    <property type="entry name" value="HATPase_dom"/>
</dbReference>
<proteinExistence type="predicted"/>
<dbReference type="Pfam" id="PF02518">
    <property type="entry name" value="HATPase_c"/>
    <property type="match status" value="1"/>
</dbReference>
<accession>A0ABT9YXC3</accession>
<keyword evidence="17" id="KW-1185">Reference proteome</keyword>
<dbReference type="EMBL" id="JAUSTZ010000001">
    <property type="protein sequence ID" value="MDQ0223983.1"/>
    <property type="molecule type" value="Genomic_DNA"/>
</dbReference>
<evidence type="ECO:0000313" key="16">
    <source>
        <dbReference type="EMBL" id="MDQ0223983.1"/>
    </source>
</evidence>
<comment type="subcellular location">
    <subcellularLocation>
        <location evidence="2">Cell membrane</location>
        <topology evidence="2">Multi-pass membrane protein</topology>
    </subcellularLocation>
</comment>
<keyword evidence="8 16" id="KW-0418">Kinase</keyword>
<dbReference type="Pfam" id="PF00672">
    <property type="entry name" value="HAMP"/>
    <property type="match status" value="1"/>
</dbReference>
<dbReference type="EC" id="2.7.13.3" evidence="3"/>
<feature type="transmembrane region" description="Helical" evidence="13">
    <location>
        <begin position="21"/>
        <end position="41"/>
    </location>
</feature>
<evidence type="ECO:0000256" key="1">
    <source>
        <dbReference type="ARBA" id="ARBA00000085"/>
    </source>
</evidence>
<feature type="domain" description="Histidine kinase" evidence="14">
    <location>
        <begin position="493"/>
        <end position="598"/>
    </location>
</feature>
<gene>
    <name evidence="16" type="ORF">J2S02_000305</name>
</gene>